<keyword evidence="5" id="KW-1185">Reference proteome</keyword>
<dbReference type="Gene3D" id="1.20.90.10">
    <property type="entry name" value="Phospholipase A2 domain"/>
    <property type="match status" value="1"/>
</dbReference>
<dbReference type="AlphaFoldDB" id="A0A3B1JWY6"/>
<dbReference type="GO" id="GO:0050482">
    <property type="term" value="P:arachidonate secretion"/>
    <property type="evidence" value="ECO:0007669"/>
    <property type="project" value="InterPro"/>
</dbReference>
<dbReference type="InParanoid" id="A0A3B1JWY6"/>
<dbReference type="STRING" id="7994.ENSAMXP00000045854"/>
<dbReference type="PROSITE" id="PS00118">
    <property type="entry name" value="PA2_HIS"/>
    <property type="match status" value="1"/>
</dbReference>
<evidence type="ECO:0000259" key="3">
    <source>
        <dbReference type="Pfam" id="PF05826"/>
    </source>
</evidence>
<dbReference type="InterPro" id="IPR036444">
    <property type="entry name" value="PLipase_A2_dom_sf"/>
</dbReference>
<dbReference type="PANTHER" id="PTHR12253">
    <property type="entry name" value="RH14732P"/>
    <property type="match status" value="1"/>
</dbReference>
<feature type="domain" description="Phospholipase A2-like central" evidence="3">
    <location>
        <begin position="1"/>
        <end position="69"/>
    </location>
</feature>
<protein>
    <recommendedName>
        <fullName evidence="3">Phospholipase A2-like central domain-containing protein</fullName>
    </recommendedName>
</protein>
<dbReference type="Bgee" id="ENSAMXG00000036121">
    <property type="expression patterns" value="Expressed in liver and 1 other cell type or tissue"/>
</dbReference>
<reference evidence="5" key="1">
    <citation type="submission" date="2013-03" db="EMBL/GenBank/DDBJ databases">
        <authorList>
            <person name="Jeffery W."/>
            <person name="Warren W."/>
            <person name="Wilson R.K."/>
        </authorList>
    </citation>
    <scope>NUCLEOTIDE SEQUENCE</scope>
    <source>
        <strain evidence="5">female</strain>
    </source>
</reference>
<evidence type="ECO:0000313" key="4">
    <source>
        <dbReference type="Ensembl" id="ENSAMXP00000045854.1"/>
    </source>
</evidence>
<sequence length="121" mass="13645">MCCREHDHCKDSITSFGFNYGVLNTNIFTLSHCDCDKKFQQCLHKANDSMANVVGYGYFNVLKMRCFEFAERMECVNTRPAPAHEYLSTGTDCNCGAQEINSTALFVSQTLQPILWTGPGR</sequence>
<keyword evidence="2" id="KW-0964">Secreted</keyword>
<dbReference type="InterPro" id="IPR016090">
    <property type="entry name" value="PLA2-like_dom"/>
</dbReference>
<evidence type="ECO:0000313" key="5">
    <source>
        <dbReference type="Proteomes" id="UP000018467"/>
    </source>
</evidence>
<comment type="subcellular location">
    <subcellularLocation>
        <location evidence="1">Secreted</location>
    </subcellularLocation>
</comment>
<accession>A0A3B1JWY6</accession>
<reference evidence="5" key="2">
    <citation type="journal article" date="2014" name="Nat. Commun.">
        <title>The cavefish genome reveals candidate genes for eye loss.</title>
        <authorList>
            <person name="McGaugh S.E."/>
            <person name="Gross J.B."/>
            <person name="Aken B."/>
            <person name="Blin M."/>
            <person name="Borowsky R."/>
            <person name="Chalopin D."/>
            <person name="Hinaux H."/>
            <person name="Jeffery W.R."/>
            <person name="Keene A."/>
            <person name="Ma L."/>
            <person name="Minx P."/>
            <person name="Murphy D."/>
            <person name="O'Quin K.E."/>
            <person name="Retaux S."/>
            <person name="Rohner N."/>
            <person name="Searle S.M."/>
            <person name="Stahl B.A."/>
            <person name="Tabin C."/>
            <person name="Volff J.N."/>
            <person name="Yoshizawa M."/>
            <person name="Warren W.C."/>
        </authorList>
    </citation>
    <scope>NUCLEOTIDE SEQUENCE [LARGE SCALE GENOMIC DNA]</scope>
    <source>
        <strain evidence="5">female</strain>
    </source>
</reference>
<dbReference type="SUPFAM" id="SSF48619">
    <property type="entry name" value="Phospholipase A2, PLA2"/>
    <property type="match status" value="1"/>
</dbReference>
<dbReference type="Pfam" id="PF05826">
    <property type="entry name" value="Phospholip_A2_2"/>
    <property type="match status" value="1"/>
</dbReference>
<organism evidence="4 5">
    <name type="scientific">Astyanax mexicanus</name>
    <name type="common">Blind cave fish</name>
    <name type="synonym">Astyanax fasciatus mexicanus</name>
    <dbReference type="NCBI Taxonomy" id="7994"/>
    <lineage>
        <taxon>Eukaryota</taxon>
        <taxon>Metazoa</taxon>
        <taxon>Chordata</taxon>
        <taxon>Craniata</taxon>
        <taxon>Vertebrata</taxon>
        <taxon>Euteleostomi</taxon>
        <taxon>Actinopterygii</taxon>
        <taxon>Neopterygii</taxon>
        <taxon>Teleostei</taxon>
        <taxon>Ostariophysi</taxon>
        <taxon>Characiformes</taxon>
        <taxon>Characoidei</taxon>
        <taxon>Acestrorhamphidae</taxon>
        <taxon>Acestrorhamphinae</taxon>
        <taxon>Astyanax</taxon>
    </lineage>
</organism>
<dbReference type="GeneTree" id="ENSGT00940000165179"/>
<dbReference type="Ensembl" id="ENSAMXT00000057577.1">
    <property type="protein sequence ID" value="ENSAMXP00000045854.1"/>
    <property type="gene ID" value="ENSAMXG00000036121.1"/>
</dbReference>
<dbReference type="InterPro" id="IPR033113">
    <property type="entry name" value="PLA2_histidine"/>
</dbReference>
<reference evidence="4" key="3">
    <citation type="submission" date="2025-08" db="UniProtKB">
        <authorList>
            <consortium name="Ensembl"/>
        </authorList>
    </citation>
    <scope>IDENTIFICATION</scope>
</reference>
<dbReference type="GO" id="GO:0006644">
    <property type="term" value="P:phospholipid metabolic process"/>
    <property type="evidence" value="ECO:0007669"/>
    <property type="project" value="InterPro"/>
</dbReference>
<dbReference type="GO" id="GO:0005576">
    <property type="term" value="C:extracellular region"/>
    <property type="evidence" value="ECO:0007669"/>
    <property type="project" value="UniProtKB-SubCell"/>
</dbReference>
<dbReference type="Proteomes" id="UP000018467">
    <property type="component" value="Unassembled WGS sequence"/>
</dbReference>
<evidence type="ECO:0000256" key="2">
    <source>
        <dbReference type="ARBA" id="ARBA00022525"/>
    </source>
</evidence>
<proteinExistence type="predicted"/>
<dbReference type="GO" id="GO:0004623">
    <property type="term" value="F:phospholipase A2 activity"/>
    <property type="evidence" value="ECO:0007669"/>
    <property type="project" value="InterPro"/>
</dbReference>
<evidence type="ECO:0000256" key="1">
    <source>
        <dbReference type="ARBA" id="ARBA00004613"/>
    </source>
</evidence>
<name>A0A3B1JWY6_ASTMX</name>
<reference evidence="4" key="4">
    <citation type="submission" date="2025-09" db="UniProtKB">
        <authorList>
            <consortium name="Ensembl"/>
        </authorList>
    </citation>
    <scope>IDENTIFICATION</scope>
</reference>